<dbReference type="OrthoDB" id="2392202at2759"/>
<evidence type="ECO:0000256" key="6">
    <source>
        <dbReference type="ARBA" id="ARBA00022801"/>
    </source>
</evidence>
<dbReference type="HOGENOM" id="CLU_062290_0_0_1"/>
<evidence type="ECO:0000256" key="3">
    <source>
        <dbReference type="ARBA" id="ARBA00012177"/>
    </source>
</evidence>
<proteinExistence type="inferred from homology"/>
<dbReference type="InterPro" id="IPR000999">
    <property type="entry name" value="RNase_III_dom"/>
</dbReference>
<evidence type="ECO:0000259" key="10">
    <source>
        <dbReference type="PROSITE" id="PS50142"/>
    </source>
</evidence>
<keyword evidence="12" id="KW-1185">Reference proteome</keyword>
<dbReference type="PANTHER" id="PTHR11207:SF0">
    <property type="entry name" value="RIBONUCLEASE 3"/>
    <property type="match status" value="1"/>
</dbReference>
<evidence type="ECO:0000256" key="4">
    <source>
        <dbReference type="ARBA" id="ARBA00022722"/>
    </source>
</evidence>
<reference evidence="11 12" key="1">
    <citation type="journal article" date="2011" name="Science">
        <title>Comparative functional genomics of the fission yeasts.</title>
        <authorList>
            <person name="Rhind N."/>
            <person name="Chen Z."/>
            <person name="Yassour M."/>
            <person name="Thompson D.A."/>
            <person name="Haas B.J."/>
            <person name="Habib N."/>
            <person name="Wapinski I."/>
            <person name="Roy S."/>
            <person name="Lin M.F."/>
            <person name="Heiman D.I."/>
            <person name="Young S.K."/>
            <person name="Furuya K."/>
            <person name="Guo Y."/>
            <person name="Pidoux A."/>
            <person name="Chen H.M."/>
            <person name="Robbertse B."/>
            <person name="Goldberg J.M."/>
            <person name="Aoki K."/>
            <person name="Bayne E.H."/>
            <person name="Berlin A.M."/>
            <person name="Desjardins C.A."/>
            <person name="Dobbs E."/>
            <person name="Dukaj L."/>
            <person name="Fan L."/>
            <person name="FitzGerald M.G."/>
            <person name="French C."/>
            <person name="Gujja S."/>
            <person name="Hansen K."/>
            <person name="Keifenheim D."/>
            <person name="Levin J.Z."/>
            <person name="Mosher R.A."/>
            <person name="Mueller C.A."/>
            <person name="Pfiffner J."/>
            <person name="Priest M."/>
            <person name="Russ C."/>
            <person name="Smialowska A."/>
            <person name="Swoboda P."/>
            <person name="Sykes S.M."/>
            <person name="Vaughn M."/>
            <person name="Vengrova S."/>
            <person name="Yoder R."/>
            <person name="Zeng Q."/>
            <person name="Allshire R."/>
            <person name="Baulcombe D."/>
            <person name="Birren B.W."/>
            <person name="Brown W."/>
            <person name="Ekwall K."/>
            <person name="Kellis M."/>
            <person name="Leatherwood J."/>
            <person name="Levin H."/>
            <person name="Margalit H."/>
            <person name="Martienssen R."/>
            <person name="Nieduszynski C.A."/>
            <person name="Spatafora J.W."/>
            <person name="Friedman N."/>
            <person name="Dalgaard J.Z."/>
            <person name="Baumann P."/>
            <person name="Niki H."/>
            <person name="Regev A."/>
            <person name="Nusbaum C."/>
        </authorList>
    </citation>
    <scope>NUCLEOTIDE SEQUENCE [LARGE SCALE GENOMIC DNA]</scope>
    <source>
        <strain evidence="12">yFS275 / FY16936</strain>
    </source>
</reference>
<dbReference type="GO" id="GO:0034963">
    <property type="term" value="P:box C/D sno(s)RNA processing"/>
    <property type="evidence" value="ECO:0007669"/>
    <property type="project" value="UniProtKB-ARBA"/>
</dbReference>
<dbReference type="OMA" id="ANELFPH"/>
<dbReference type="GO" id="GO:0004525">
    <property type="term" value="F:ribonuclease III activity"/>
    <property type="evidence" value="ECO:0000318"/>
    <property type="project" value="GO_Central"/>
</dbReference>
<dbReference type="SUPFAM" id="SSF69065">
    <property type="entry name" value="RNase III domain-like"/>
    <property type="match status" value="1"/>
</dbReference>
<dbReference type="GeneID" id="7052085"/>
<evidence type="ECO:0000256" key="7">
    <source>
        <dbReference type="ARBA" id="ARBA00022884"/>
    </source>
</evidence>
<dbReference type="Pfam" id="PF00035">
    <property type="entry name" value="dsrm"/>
    <property type="match status" value="1"/>
</dbReference>
<dbReference type="PROSITE" id="PS50137">
    <property type="entry name" value="DS_RBD"/>
    <property type="match status" value="1"/>
</dbReference>
<evidence type="ECO:0000256" key="2">
    <source>
        <dbReference type="ARBA" id="ARBA00010183"/>
    </source>
</evidence>
<dbReference type="GO" id="GO:0006364">
    <property type="term" value="P:rRNA processing"/>
    <property type="evidence" value="ECO:0000318"/>
    <property type="project" value="GO_Central"/>
</dbReference>
<dbReference type="AlphaFoldDB" id="B6K1P5"/>
<dbReference type="Pfam" id="PF14622">
    <property type="entry name" value="Ribonucleas_3_3"/>
    <property type="match status" value="1"/>
</dbReference>
<dbReference type="EC" id="3.1.26.3" evidence="3"/>
<dbReference type="Proteomes" id="UP000001744">
    <property type="component" value="Unassembled WGS sequence"/>
</dbReference>
<dbReference type="PROSITE" id="PS50142">
    <property type="entry name" value="RNASE_3_2"/>
    <property type="match status" value="1"/>
</dbReference>
<dbReference type="GO" id="GO:0003725">
    <property type="term" value="F:double-stranded RNA binding"/>
    <property type="evidence" value="ECO:0007669"/>
    <property type="project" value="InterPro"/>
</dbReference>
<dbReference type="VEuPathDB" id="FungiDB:SJAG_02156"/>
<evidence type="ECO:0000256" key="1">
    <source>
        <dbReference type="ARBA" id="ARBA00000109"/>
    </source>
</evidence>
<dbReference type="STRING" id="402676.B6K1P5"/>
<feature type="domain" description="RNase III" evidence="10">
    <location>
        <begin position="104"/>
        <end position="227"/>
    </location>
</feature>
<keyword evidence="5" id="KW-0255">Endonuclease</keyword>
<dbReference type="GO" id="GO:0005654">
    <property type="term" value="C:nucleoplasm"/>
    <property type="evidence" value="ECO:0000318"/>
    <property type="project" value="GO_Central"/>
</dbReference>
<dbReference type="InterPro" id="IPR011907">
    <property type="entry name" value="RNase_III"/>
</dbReference>
<dbReference type="PANTHER" id="PTHR11207">
    <property type="entry name" value="RIBONUCLEASE III"/>
    <property type="match status" value="1"/>
</dbReference>
<dbReference type="InterPro" id="IPR044449">
    <property type="entry name" value="Rnt1/Pac1_DSRM_fungi"/>
</dbReference>
<dbReference type="GO" id="GO:0034475">
    <property type="term" value="P:U4 snRNA 3'-end processing"/>
    <property type="evidence" value="ECO:0000318"/>
    <property type="project" value="GO_Central"/>
</dbReference>
<keyword evidence="4" id="KW-0540">Nuclease</keyword>
<dbReference type="Gene3D" id="3.30.160.20">
    <property type="match status" value="1"/>
</dbReference>
<dbReference type="CDD" id="cd00593">
    <property type="entry name" value="RIBOc"/>
    <property type="match status" value="1"/>
</dbReference>
<dbReference type="GO" id="GO:0005634">
    <property type="term" value="C:nucleus"/>
    <property type="evidence" value="ECO:0000318"/>
    <property type="project" value="GO_Central"/>
</dbReference>
<gene>
    <name evidence="11" type="ORF">SJAG_02156</name>
</gene>
<dbReference type="SUPFAM" id="SSF54768">
    <property type="entry name" value="dsRNA-binding domain-like"/>
    <property type="match status" value="1"/>
</dbReference>
<accession>B6K1P5</accession>
<name>B6K1P5_SCHJY</name>
<protein>
    <recommendedName>
        <fullName evidence="3">ribonuclease III</fullName>
        <ecNumber evidence="3">3.1.26.3</ecNumber>
    </recommendedName>
</protein>
<feature type="domain" description="DRBM" evidence="9">
    <location>
        <begin position="250"/>
        <end position="322"/>
    </location>
</feature>
<dbReference type="EMBL" id="KE651166">
    <property type="protein sequence ID" value="EEB07076.1"/>
    <property type="molecule type" value="Genomic_DNA"/>
</dbReference>
<dbReference type="JaponicusDB" id="SJAG_02156"/>
<dbReference type="SMART" id="SM00535">
    <property type="entry name" value="RIBOc"/>
    <property type="match status" value="1"/>
</dbReference>
<keyword evidence="7 8" id="KW-0694">RNA-binding</keyword>
<evidence type="ECO:0000256" key="5">
    <source>
        <dbReference type="ARBA" id="ARBA00022759"/>
    </source>
</evidence>
<dbReference type="InterPro" id="IPR014720">
    <property type="entry name" value="dsRBD_dom"/>
</dbReference>
<dbReference type="GO" id="GO:0030847">
    <property type="term" value="P:termination of RNA polymerase II transcription, exosome-dependent"/>
    <property type="evidence" value="ECO:0007669"/>
    <property type="project" value="UniProtKB-ARBA"/>
</dbReference>
<evidence type="ECO:0000256" key="8">
    <source>
        <dbReference type="PROSITE-ProRule" id="PRU00266"/>
    </source>
</evidence>
<dbReference type="FunFam" id="1.10.1520.10:FF:000001">
    <property type="entry name" value="Ribonuclease 3"/>
    <property type="match status" value="1"/>
</dbReference>
<sequence length="325" mass="36979">MKRRPPAQLEPSKEDVIRVQMLRVERELGRLMADLDQSAKDVVNSTIGCDFYVDLESAYLKLKDKNRQSSQPTLEQKTSDETEHIEIANNVSCKYPPPLPIIRQKKLEEQVFTHKSRANELFPHCLDARKLLSKHNERLEFLGDDVLEGIVTKIIYERFPNANEGELSKLRATLVGNDMVSKFATLYGLHEKLQLGLCGEKSQLRKCTKVVADVFEAYLGALYLDNQIDAAFEWVKQLIEPELVRFKMEPPINKLAKAELQRRIGKAGGKVEYRCIEKKMGQREEYKVACIINGSEVSWGVGSNIKLAGTRAAMKALSSWEEDSH</sequence>
<evidence type="ECO:0000313" key="12">
    <source>
        <dbReference type="Proteomes" id="UP000001744"/>
    </source>
</evidence>
<evidence type="ECO:0000313" key="11">
    <source>
        <dbReference type="EMBL" id="EEB07076.1"/>
    </source>
</evidence>
<dbReference type="eggNOG" id="KOG1817">
    <property type="taxonomic scope" value="Eukaryota"/>
</dbReference>
<dbReference type="Gene3D" id="1.10.1520.10">
    <property type="entry name" value="Ribonuclease III domain"/>
    <property type="match status" value="1"/>
</dbReference>
<keyword evidence="6" id="KW-0378">Hydrolase</keyword>
<dbReference type="CDD" id="cd19876">
    <property type="entry name" value="DSRM_RNT1p-like"/>
    <property type="match status" value="1"/>
</dbReference>
<comment type="similarity">
    <text evidence="2">Belongs to the ribonuclease III family.</text>
</comment>
<dbReference type="InterPro" id="IPR036389">
    <property type="entry name" value="RNase_III_sf"/>
</dbReference>
<dbReference type="HAMAP" id="MF_00104">
    <property type="entry name" value="RNase_III"/>
    <property type="match status" value="1"/>
</dbReference>
<dbReference type="GO" id="GO:0006369">
    <property type="term" value="P:termination of RNA polymerase II transcription"/>
    <property type="evidence" value="ECO:0000318"/>
    <property type="project" value="GO_Central"/>
</dbReference>
<dbReference type="RefSeq" id="XP_002173369.1">
    <property type="nucleotide sequence ID" value="XM_002173333.2"/>
</dbReference>
<evidence type="ECO:0000259" key="9">
    <source>
        <dbReference type="PROSITE" id="PS50137"/>
    </source>
</evidence>
<organism evidence="11 12">
    <name type="scientific">Schizosaccharomyces japonicus (strain yFS275 / FY16936)</name>
    <name type="common">Fission yeast</name>
    <dbReference type="NCBI Taxonomy" id="402676"/>
    <lineage>
        <taxon>Eukaryota</taxon>
        <taxon>Fungi</taxon>
        <taxon>Dikarya</taxon>
        <taxon>Ascomycota</taxon>
        <taxon>Taphrinomycotina</taxon>
        <taxon>Schizosaccharomycetes</taxon>
        <taxon>Schizosaccharomycetales</taxon>
        <taxon>Schizosaccharomycetaceae</taxon>
        <taxon>Schizosaccharomyces</taxon>
    </lineage>
</organism>
<comment type="catalytic activity">
    <reaction evidence="1">
        <text>Endonucleolytic cleavage to 5'-phosphomonoester.</text>
        <dbReference type="EC" id="3.1.26.3"/>
    </reaction>
</comment>
<dbReference type="SMART" id="SM00358">
    <property type="entry name" value="DSRM"/>
    <property type="match status" value="1"/>
</dbReference>